<dbReference type="Proteomes" id="UP000824300">
    <property type="component" value="Chromosome"/>
</dbReference>
<dbReference type="CDD" id="cd00093">
    <property type="entry name" value="HTH_XRE"/>
    <property type="match status" value="1"/>
</dbReference>
<name>A0ABX8ZSD5_9SPHN</name>
<proteinExistence type="predicted"/>
<feature type="domain" description="HTH cro/C1-type" evidence="2">
    <location>
        <begin position="124"/>
        <end position="178"/>
    </location>
</feature>
<dbReference type="PROSITE" id="PS50943">
    <property type="entry name" value="HTH_CROC1"/>
    <property type="match status" value="1"/>
</dbReference>
<reference evidence="3 4" key="1">
    <citation type="submission" date="2021-08" db="EMBL/GenBank/DDBJ databases">
        <title>Comparative Genomics Analysis of the Genus Qipengyuania Reveals Extensive Genetic Diversity and Metabolic Versatility, Including the Description of Fifteen Novel Species.</title>
        <authorList>
            <person name="Liu Y."/>
        </authorList>
    </citation>
    <scope>NUCLEOTIDE SEQUENCE [LARGE SCALE GENOMIC DNA]</scope>
    <source>
        <strain evidence="3 4">1NDW3</strain>
    </source>
</reference>
<accession>A0ABX8ZSD5</accession>
<dbReference type="Gene3D" id="2.40.10.220">
    <property type="entry name" value="predicted glycosyltransferase like domains"/>
    <property type="match status" value="1"/>
</dbReference>
<dbReference type="Pfam" id="PF07238">
    <property type="entry name" value="PilZ"/>
    <property type="match status" value="1"/>
</dbReference>
<gene>
    <name evidence="3" type="ORF">K3162_09625</name>
</gene>
<dbReference type="EMBL" id="CP081296">
    <property type="protein sequence ID" value="QZD91812.1"/>
    <property type="molecule type" value="Genomic_DNA"/>
</dbReference>
<dbReference type="SMART" id="SM00530">
    <property type="entry name" value="HTH_XRE"/>
    <property type="match status" value="1"/>
</dbReference>
<keyword evidence="4" id="KW-1185">Reference proteome</keyword>
<dbReference type="RefSeq" id="WP_221427516.1">
    <property type="nucleotide sequence ID" value="NZ_CP081296.1"/>
</dbReference>
<dbReference type="InterPro" id="IPR050807">
    <property type="entry name" value="TransReg_Diox_bact_type"/>
</dbReference>
<dbReference type="InterPro" id="IPR001387">
    <property type="entry name" value="Cro/C1-type_HTH"/>
</dbReference>
<evidence type="ECO:0000313" key="4">
    <source>
        <dbReference type="Proteomes" id="UP000824300"/>
    </source>
</evidence>
<protein>
    <submittedName>
        <fullName evidence="3">PilZ domain-containing protein</fullName>
    </submittedName>
</protein>
<dbReference type="InterPro" id="IPR010982">
    <property type="entry name" value="Lambda_DNA-bd_dom_sf"/>
</dbReference>
<dbReference type="SUPFAM" id="SSF47413">
    <property type="entry name" value="lambda repressor-like DNA-binding domains"/>
    <property type="match status" value="1"/>
</dbReference>
<dbReference type="PANTHER" id="PTHR46797">
    <property type="entry name" value="HTH-TYPE TRANSCRIPTIONAL REGULATOR"/>
    <property type="match status" value="1"/>
</dbReference>
<sequence length="229" mass="25120">MQETKVDNLGEQDRRQPRLVLRLHTGVGQAGRAFDAEILNLSRNGMLVRTGAHLSLDDPLEVVLPQSGAVRAKVVWFADELYGCSFPEPISEEELEAANDVAAIDESGNGSRFGVDHETLGQRIKRLRTADGSSMRAFAEEIGVSKPTLWKWEGDQVRPRHETMQRLASRLGVTELELVYGAPGRGAVTQEDDSNASLADIVRACRLRIAKAAGVDSAQVEITIDWDSE</sequence>
<dbReference type="Pfam" id="PF13560">
    <property type="entry name" value="HTH_31"/>
    <property type="match status" value="1"/>
</dbReference>
<evidence type="ECO:0000313" key="3">
    <source>
        <dbReference type="EMBL" id="QZD91812.1"/>
    </source>
</evidence>
<dbReference type="Gene3D" id="1.10.260.40">
    <property type="entry name" value="lambda repressor-like DNA-binding domains"/>
    <property type="match status" value="1"/>
</dbReference>
<dbReference type="PANTHER" id="PTHR46797:SF1">
    <property type="entry name" value="METHYLPHOSPHONATE SYNTHASE"/>
    <property type="match status" value="1"/>
</dbReference>
<dbReference type="SUPFAM" id="SSF141371">
    <property type="entry name" value="PilZ domain-like"/>
    <property type="match status" value="1"/>
</dbReference>
<keyword evidence="1" id="KW-0238">DNA-binding</keyword>
<dbReference type="InterPro" id="IPR009875">
    <property type="entry name" value="PilZ_domain"/>
</dbReference>
<evidence type="ECO:0000259" key="2">
    <source>
        <dbReference type="PROSITE" id="PS50943"/>
    </source>
</evidence>
<evidence type="ECO:0000256" key="1">
    <source>
        <dbReference type="ARBA" id="ARBA00023125"/>
    </source>
</evidence>
<organism evidence="3 4">
    <name type="scientific">Qipengyuania xiapuensis</name>
    <dbReference type="NCBI Taxonomy" id="2867236"/>
    <lineage>
        <taxon>Bacteria</taxon>
        <taxon>Pseudomonadati</taxon>
        <taxon>Pseudomonadota</taxon>
        <taxon>Alphaproteobacteria</taxon>
        <taxon>Sphingomonadales</taxon>
        <taxon>Erythrobacteraceae</taxon>
        <taxon>Qipengyuania</taxon>
    </lineage>
</organism>